<dbReference type="KEGG" id="rbg:BG454_08060"/>
<keyword evidence="2" id="KW-0378">Hydrolase</keyword>
<dbReference type="InterPro" id="IPR050266">
    <property type="entry name" value="AB_hydrolase_sf"/>
</dbReference>
<dbReference type="GO" id="GO:0047372">
    <property type="term" value="F:monoacylglycerol lipase activity"/>
    <property type="evidence" value="ECO:0007669"/>
    <property type="project" value="TreeGrafter"/>
</dbReference>
<dbReference type="SUPFAM" id="SSF53474">
    <property type="entry name" value="alpha/beta-Hydrolases"/>
    <property type="match status" value="1"/>
</dbReference>
<protein>
    <submittedName>
        <fullName evidence="2">Alpha/beta hydrolase</fullName>
    </submittedName>
</protein>
<accession>A0A2K8KE84</accession>
<feature type="domain" description="AB hydrolase-1" evidence="1">
    <location>
        <begin position="26"/>
        <end position="277"/>
    </location>
</feature>
<proteinExistence type="predicted"/>
<dbReference type="PANTHER" id="PTHR43798">
    <property type="entry name" value="MONOACYLGLYCEROL LIPASE"/>
    <property type="match status" value="1"/>
</dbReference>
<dbReference type="STRING" id="441209.GCA_001870665_01388"/>
<evidence type="ECO:0000313" key="2">
    <source>
        <dbReference type="EMBL" id="ATX67757.1"/>
    </source>
</evidence>
<dbReference type="InterPro" id="IPR000073">
    <property type="entry name" value="AB_hydrolase_1"/>
</dbReference>
<dbReference type="InterPro" id="IPR029058">
    <property type="entry name" value="AB_hydrolase_fold"/>
</dbReference>
<gene>
    <name evidence="2" type="ORF">BG454_08060</name>
</gene>
<sequence>MGMAFKTEILSLEAVDIAYSVLGQGPPVLLLHGFPQTRAMWGQIAQVLAKDHTVIVADLRGYGASGKPGGDNPNDCAAYCFREMGRDQFALMSALGFDRFHLVGHDRGGRVAHRMALDAPARVASITVMDIVPTHLLLTDLTHDVARSYFHWFFLAQPYPFPERLITPDPDYFFESCLLGWGGAKLSDFAPDHLAAYRSAWRDPATIFGMCQDYRAALSHDLALDAADLGRKVTCPALVLYGADGAMARAFDVPATWADRLAQMEAQTVPGGHFFPDTAAEATAQALARFLNRVGPIH</sequence>
<name>A0A2K8KE84_9RHOB</name>
<evidence type="ECO:0000259" key="1">
    <source>
        <dbReference type="Pfam" id="PF00561"/>
    </source>
</evidence>
<dbReference type="GO" id="GO:0046464">
    <property type="term" value="P:acylglycerol catabolic process"/>
    <property type="evidence" value="ECO:0007669"/>
    <property type="project" value="TreeGrafter"/>
</dbReference>
<keyword evidence="3" id="KW-1185">Reference proteome</keyword>
<dbReference type="PANTHER" id="PTHR43798:SF33">
    <property type="entry name" value="HYDROLASE, PUTATIVE (AFU_ORTHOLOGUE AFUA_2G14860)-RELATED"/>
    <property type="match status" value="1"/>
</dbReference>
<dbReference type="Pfam" id="PF00561">
    <property type="entry name" value="Abhydrolase_1"/>
    <property type="match status" value="1"/>
</dbReference>
<dbReference type="AlphaFoldDB" id="A0A2K8KE84"/>
<organism evidence="2 3">
    <name type="scientific">Roseinatronobacter bogoriensis subsp. barguzinensis</name>
    <dbReference type="NCBI Taxonomy" id="441209"/>
    <lineage>
        <taxon>Bacteria</taxon>
        <taxon>Pseudomonadati</taxon>
        <taxon>Pseudomonadota</taxon>
        <taxon>Alphaproteobacteria</taxon>
        <taxon>Rhodobacterales</taxon>
        <taxon>Paracoccaceae</taxon>
        <taxon>Roseinatronobacter</taxon>
    </lineage>
</organism>
<dbReference type="GO" id="GO:0016020">
    <property type="term" value="C:membrane"/>
    <property type="evidence" value="ECO:0007669"/>
    <property type="project" value="TreeGrafter"/>
</dbReference>
<dbReference type="Proteomes" id="UP000228948">
    <property type="component" value="Chromosome"/>
</dbReference>
<evidence type="ECO:0000313" key="3">
    <source>
        <dbReference type="Proteomes" id="UP000228948"/>
    </source>
</evidence>
<dbReference type="Gene3D" id="3.40.50.1820">
    <property type="entry name" value="alpha/beta hydrolase"/>
    <property type="match status" value="1"/>
</dbReference>
<dbReference type="EMBL" id="CP024899">
    <property type="protein sequence ID" value="ATX67757.1"/>
    <property type="molecule type" value="Genomic_DNA"/>
</dbReference>
<reference evidence="2 3" key="1">
    <citation type="submission" date="2017-11" db="EMBL/GenBank/DDBJ databases">
        <title>Revised Sequence and Annotation of the Rhodobaca barguzinensis strain alga05 Genome.</title>
        <authorList>
            <person name="Kopejtka K."/>
            <person name="Tomasch J.M."/>
            <person name="Bunk B."/>
            <person name="Koblizek M."/>
        </authorList>
    </citation>
    <scope>NUCLEOTIDE SEQUENCE [LARGE SCALE GENOMIC DNA]</scope>
    <source>
        <strain evidence="3">alga05</strain>
    </source>
</reference>
<dbReference type="PRINTS" id="PR00111">
    <property type="entry name" value="ABHYDROLASE"/>
</dbReference>
<dbReference type="OrthoDB" id="9804723at2"/>